<protein>
    <submittedName>
        <fullName evidence="2">Uncharacterized protein</fullName>
    </submittedName>
</protein>
<evidence type="ECO:0000313" key="2">
    <source>
        <dbReference type="EMBL" id="CAA9417637.1"/>
    </source>
</evidence>
<reference evidence="2" key="1">
    <citation type="submission" date="2020-02" db="EMBL/GenBank/DDBJ databases">
        <authorList>
            <person name="Meier V. D."/>
        </authorList>
    </citation>
    <scope>NUCLEOTIDE SEQUENCE</scope>
    <source>
        <strain evidence="2">AVDCRST_MAG64</strain>
    </source>
</reference>
<sequence>DPLARVPSSVRGRGAGDCRARRLQGRRRARLVIVDARGASRPLLLHLRHVCRGNRALCRRLGSSVHRHRTRARRVLPSEPPRVRPVGGRGGARRVRRDRLDGLDAL</sequence>
<organism evidence="2">
    <name type="scientific">uncultured Phycisphaerae bacterium</name>
    <dbReference type="NCBI Taxonomy" id="904963"/>
    <lineage>
        <taxon>Bacteria</taxon>
        <taxon>Pseudomonadati</taxon>
        <taxon>Planctomycetota</taxon>
        <taxon>Phycisphaerae</taxon>
        <taxon>environmental samples</taxon>
    </lineage>
</organism>
<proteinExistence type="predicted"/>
<accession>A0A6J4PLS3</accession>
<feature type="region of interest" description="Disordered" evidence="1">
    <location>
        <begin position="68"/>
        <end position="106"/>
    </location>
</feature>
<dbReference type="EMBL" id="CADCUQ010000603">
    <property type="protein sequence ID" value="CAA9417637.1"/>
    <property type="molecule type" value="Genomic_DNA"/>
</dbReference>
<feature type="non-terminal residue" evidence="2">
    <location>
        <position position="106"/>
    </location>
</feature>
<evidence type="ECO:0000256" key="1">
    <source>
        <dbReference type="SAM" id="MobiDB-lite"/>
    </source>
</evidence>
<dbReference type="AlphaFoldDB" id="A0A6J4PLS3"/>
<feature type="non-terminal residue" evidence="2">
    <location>
        <position position="1"/>
    </location>
</feature>
<name>A0A6J4PLS3_9BACT</name>
<gene>
    <name evidence="2" type="ORF">AVDCRST_MAG64-2674</name>
</gene>